<proteinExistence type="predicted"/>
<name>A0A4Q7UA48_9ACTN</name>
<evidence type="ECO:0000313" key="1">
    <source>
        <dbReference type="EMBL" id="RZT77962.1"/>
    </source>
</evidence>
<accession>A0A4Q7UA48</accession>
<gene>
    <name evidence="1" type="ORF">EV382_1138</name>
</gene>
<protein>
    <submittedName>
        <fullName evidence="1">Uncharacterized protein</fullName>
    </submittedName>
</protein>
<evidence type="ECO:0000313" key="2">
    <source>
        <dbReference type="Proteomes" id="UP000293781"/>
    </source>
</evidence>
<organism evidence="1 2">
    <name type="scientific">Micromonospora violae</name>
    <dbReference type="NCBI Taxonomy" id="1278207"/>
    <lineage>
        <taxon>Bacteria</taxon>
        <taxon>Bacillati</taxon>
        <taxon>Actinomycetota</taxon>
        <taxon>Actinomycetes</taxon>
        <taxon>Micromonosporales</taxon>
        <taxon>Micromonosporaceae</taxon>
        <taxon>Micromonospora</taxon>
    </lineage>
</organism>
<keyword evidence="2" id="KW-1185">Reference proteome</keyword>
<comment type="caution">
    <text evidence="1">The sequence shown here is derived from an EMBL/GenBank/DDBJ whole genome shotgun (WGS) entry which is preliminary data.</text>
</comment>
<dbReference type="Proteomes" id="UP000293781">
    <property type="component" value="Unassembled WGS sequence"/>
</dbReference>
<sequence>MGARGKLPEFPVSLDVSMSDAQRFRLKSLAAKRDDSLAGTVRLLVDKEWEMPTTSDGMTNAARKG</sequence>
<dbReference type="EMBL" id="SHKK01000001">
    <property type="protein sequence ID" value="RZT77962.1"/>
    <property type="molecule type" value="Genomic_DNA"/>
</dbReference>
<dbReference type="AlphaFoldDB" id="A0A4Q7UA48"/>
<reference evidence="1 2" key="1">
    <citation type="submission" date="2019-02" db="EMBL/GenBank/DDBJ databases">
        <title>Sequencing the genomes of 1000 actinobacteria strains.</title>
        <authorList>
            <person name="Klenk H.-P."/>
        </authorList>
    </citation>
    <scope>NUCLEOTIDE SEQUENCE [LARGE SCALE GENOMIC DNA]</scope>
    <source>
        <strain evidence="1 2">DSM 45888</strain>
    </source>
</reference>